<evidence type="ECO:0000256" key="1">
    <source>
        <dbReference type="ARBA" id="ARBA00022468"/>
    </source>
</evidence>
<evidence type="ECO:0000313" key="4">
    <source>
        <dbReference type="EMBL" id="THV28785.1"/>
    </source>
</evidence>
<organism evidence="4 5">
    <name type="scientific">Glycomyces paridis</name>
    <dbReference type="NCBI Taxonomy" id="2126555"/>
    <lineage>
        <taxon>Bacteria</taxon>
        <taxon>Bacillati</taxon>
        <taxon>Actinomycetota</taxon>
        <taxon>Actinomycetes</taxon>
        <taxon>Glycomycetales</taxon>
        <taxon>Glycomycetaceae</taxon>
        <taxon>Glycomyces</taxon>
    </lineage>
</organism>
<dbReference type="EMBL" id="STGX01000007">
    <property type="protein sequence ID" value="THV28785.1"/>
    <property type="molecule type" value="Genomic_DNA"/>
</dbReference>
<dbReference type="Proteomes" id="UP000305792">
    <property type="component" value="Unassembled WGS sequence"/>
</dbReference>
<dbReference type="GO" id="GO:0005096">
    <property type="term" value="F:GTPase activator activity"/>
    <property type="evidence" value="ECO:0007669"/>
    <property type="project" value="UniProtKB-KW"/>
</dbReference>
<accession>A0A4S8PGQ9</accession>
<evidence type="ECO:0000256" key="3">
    <source>
        <dbReference type="ARBA" id="ARBA00022737"/>
    </source>
</evidence>
<name>A0A4S8PGQ9_9ACTN</name>
<dbReference type="SUPFAM" id="SSF52047">
    <property type="entry name" value="RNI-like"/>
    <property type="match status" value="2"/>
</dbReference>
<dbReference type="InterPro" id="IPR001611">
    <property type="entry name" value="Leu-rich_rpt"/>
</dbReference>
<evidence type="ECO:0000256" key="2">
    <source>
        <dbReference type="ARBA" id="ARBA00022614"/>
    </source>
</evidence>
<dbReference type="AlphaFoldDB" id="A0A4S8PGQ9"/>
<dbReference type="GO" id="GO:0005829">
    <property type="term" value="C:cytosol"/>
    <property type="evidence" value="ECO:0007669"/>
    <property type="project" value="TreeGrafter"/>
</dbReference>
<protein>
    <submittedName>
        <fullName evidence="4">Ribonuclease inhibitor</fullName>
    </submittedName>
</protein>
<dbReference type="Pfam" id="PF13516">
    <property type="entry name" value="LRR_6"/>
    <property type="match status" value="1"/>
</dbReference>
<keyword evidence="5" id="KW-1185">Reference proteome</keyword>
<dbReference type="GO" id="GO:0006913">
    <property type="term" value="P:nucleocytoplasmic transport"/>
    <property type="evidence" value="ECO:0007669"/>
    <property type="project" value="TreeGrafter"/>
</dbReference>
<sequence length="436" mass="43911">MCKQSLGPAAAADLAAVLRPGPVKHLLLGTDGLGDTGAAEVAARAGDAQLSTLYLGCNGITATGACRIADNLRASPAVVTGLWLKRNPIETAGALAATEYAADSAVRTLDLVQTGLDAAAVALIAATLADAPHHGTAEWAQRHGPTVRKAAAYRARAASTSDPSTGDGGASETVGVAARTLEHDDHVDPKLAERFSGTDSKISMMDTESDALHLNFDGSPVDGSGNRTMAPVLDALYLSGNPLGPAGGAAVAPIIATGSVTELYLAAAGLSDQGAAAIADALTAAPQGRLTRLSLASNGIGPESLARVAVAAIAAGVEVLDFGRVKAARVLGAAANRIDEPAAARIAAALAANPHRLTHLVLADTALTSRGAQHLLDAAQRAATPTRHRLGKGIAASIRQRLNALSADLPIRPEPAPAVAAIRSVHRTAGPGREAR</sequence>
<comment type="caution">
    <text evidence="4">The sequence shown here is derived from an EMBL/GenBank/DDBJ whole genome shotgun (WGS) entry which is preliminary data.</text>
</comment>
<dbReference type="PANTHER" id="PTHR24113:SF12">
    <property type="entry name" value="RAN GTPASE-ACTIVATING PROTEIN 1"/>
    <property type="match status" value="1"/>
</dbReference>
<keyword evidence="2" id="KW-0433">Leucine-rich repeat</keyword>
<dbReference type="InterPro" id="IPR027038">
    <property type="entry name" value="RanGap"/>
</dbReference>
<proteinExistence type="predicted"/>
<dbReference type="GO" id="GO:0048471">
    <property type="term" value="C:perinuclear region of cytoplasm"/>
    <property type="evidence" value="ECO:0007669"/>
    <property type="project" value="TreeGrafter"/>
</dbReference>
<reference evidence="4 5" key="1">
    <citation type="journal article" date="2018" name="Int. J. Syst. Evol. Microbiol.">
        <title>Glycomyces paridis sp. nov., isolated from the medicinal plant Paris polyphylla.</title>
        <authorList>
            <person name="Fang X.M."/>
            <person name="Bai J.L."/>
            <person name="Su J."/>
            <person name="Zhao L.L."/>
            <person name="Liu H.Y."/>
            <person name="Ma B.P."/>
            <person name="Zhang Y.Q."/>
            <person name="Yu L.Y."/>
        </authorList>
    </citation>
    <scope>NUCLEOTIDE SEQUENCE [LARGE SCALE GENOMIC DNA]</scope>
    <source>
        <strain evidence="4 5">CPCC 204357</strain>
    </source>
</reference>
<keyword evidence="3" id="KW-0677">Repeat</keyword>
<dbReference type="GO" id="GO:0031267">
    <property type="term" value="F:small GTPase binding"/>
    <property type="evidence" value="ECO:0007669"/>
    <property type="project" value="TreeGrafter"/>
</dbReference>
<dbReference type="PANTHER" id="PTHR24113">
    <property type="entry name" value="RAN GTPASE-ACTIVATING PROTEIN 1"/>
    <property type="match status" value="1"/>
</dbReference>
<keyword evidence="1" id="KW-0343">GTPase activation</keyword>
<dbReference type="InterPro" id="IPR032675">
    <property type="entry name" value="LRR_dom_sf"/>
</dbReference>
<dbReference type="SMART" id="SM00368">
    <property type="entry name" value="LRR_RI"/>
    <property type="match status" value="5"/>
</dbReference>
<dbReference type="Gene3D" id="3.80.10.10">
    <property type="entry name" value="Ribonuclease Inhibitor"/>
    <property type="match status" value="2"/>
</dbReference>
<gene>
    <name evidence="4" type="ORF">E9998_11555</name>
</gene>
<evidence type="ECO:0000313" key="5">
    <source>
        <dbReference type="Proteomes" id="UP000305792"/>
    </source>
</evidence>